<protein>
    <submittedName>
        <fullName evidence="1">Uncharacterized protein</fullName>
    </submittedName>
</protein>
<name>A0A6L2NS25_TANCI</name>
<gene>
    <name evidence="1" type="ORF">Tci_060894</name>
</gene>
<accession>A0A6L2NS25</accession>
<comment type="caution">
    <text evidence="1">The sequence shown here is derived from an EMBL/GenBank/DDBJ whole genome shotgun (WGS) entry which is preliminary data.</text>
</comment>
<organism evidence="1">
    <name type="scientific">Tanacetum cinerariifolium</name>
    <name type="common">Dalmatian daisy</name>
    <name type="synonym">Chrysanthemum cinerariifolium</name>
    <dbReference type="NCBI Taxonomy" id="118510"/>
    <lineage>
        <taxon>Eukaryota</taxon>
        <taxon>Viridiplantae</taxon>
        <taxon>Streptophyta</taxon>
        <taxon>Embryophyta</taxon>
        <taxon>Tracheophyta</taxon>
        <taxon>Spermatophyta</taxon>
        <taxon>Magnoliopsida</taxon>
        <taxon>eudicotyledons</taxon>
        <taxon>Gunneridae</taxon>
        <taxon>Pentapetalae</taxon>
        <taxon>asterids</taxon>
        <taxon>campanulids</taxon>
        <taxon>Asterales</taxon>
        <taxon>Asteraceae</taxon>
        <taxon>Asteroideae</taxon>
        <taxon>Anthemideae</taxon>
        <taxon>Anthemidinae</taxon>
        <taxon>Tanacetum</taxon>
    </lineage>
</organism>
<dbReference type="AlphaFoldDB" id="A0A6L2NS25"/>
<proteinExistence type="predicted"/>
<sequence>MMTTVAGYRWMIRHGLCLAMMKFSPLIEYRASLGKAISIYTNKGIQKGLEARIEHDNVGMSLAELEAYDSRVASGYVSAVNELENVSFPILDQLEALKDSPLELLMSSLTLEGDHGEEDSTPEFCKLQLVSEQVTVPVYYKCSGLRDPDSISHEILLSDALAASHACAEKRKKGALLSLETGSPSIVMPSASSQETSLVVADYQISSVAIVDGTTPATKPHDDLFDTTILDKLVDH</sequence>
<evidence type="ECO:0000313" key="1">
    <source>
        <dbReference type="EMBL" id="GEU88916.1"/>
    </source>
</evidence>
<dbReference type="EMBL" id="BKCJ010009850">
    <property type="protein sequence ID" value="GEU88916.1"/>
    <property type="molecule type" value="Genomic_DNA"/>
</dbReference>
<reference evidence="1" key="1">
    <citation type="journal article" date="2019" name="Sci. Rep.">
        <title>Draft genome of Tanacetum cinerariifolium, the natural source of mosquito coil.</title>
        <authorList>
            <person name="Yamashiro T."/>
            <person name="Shiraishi A."/>
            <person name="Satake H."/>
            <person name="Nakayama K."/>
        </authorList>
    </citation>
    <scope>NUCLEOTIDE SEQUENCE</scope>
</reference>